<sequence>MIEQGKLKFGLKWGKYQVVDEMVKIAIFAYEEWIRIQVTCHWDIWASELVELSPSSLMGGLHGSLATYVALMCKLSMYPNYIPMCSTVLTSQLGNRKRSEARSHYPYTILA</sequence>
<keyword evidence="2" id="KW-1185">Reference proteome</keyword>
<dbReference type="AlphaFoldDB" id="A0A0B0NCT0"/>
<organism evidence="1 2">
    <name type="scientific">Gossypium arboreum</name>
    <name type="common">Tree cotton</name>
    <name type="synonym">Gossypium nanking</name>
    <dbReference type="NCBI Taxonomy" id="29729"/>
    <lineage>
        <taxon>Eukaryota</taxon>
        <taxon>Viridiplantae</taxon>
        <taxon>Streptophyta</taxon>
        <taxon>Embryophyta</taxon>
        <taxon>Tracheophyta</taxon>
        <taxon>Spermatophyta</taxon>
        <taxon>Magnoliopsida</taxon>
        <taxon>eudicotyledons</taxon>
        <taxon>Gunneridae</taxon>
        <taxon>Pentapetalae</taxon>
        <taxon>rosids</taxon>
        <taxon>malvids</taxon>
        <taxon>Malvales</taxon>
        <taxon>Malvaceae</taxon>
        <taxon>Malvoideae</taxon>
        <taxon>Gossypium</taxon>
    </lineage>
</organism>
<proteinExistence type="predicted"/>
<protein>
    <submittedName>
        <fullName evidence="1">Putative aspartoacylase</fullName>
    </submittedName>
</protein>
<name>A0A0B0NCT0_GOSAR</name>
<evidence type="ECO:0000313" key="1">
    <source>
        <dbReference type="EMBL" id="KHG12318.1"/>
    </source>
</evidence>
<gene>
    <name evidence="1" type="ORF">F383_19705</name>
</gene>
<accession>A0A0B0NCT0</accession>
<dbReference type="EMBL" id="KN397458">
    <property type="protein sequence ID" value="KHG12318.1"/>
    <property type="molecule type" value="Genomic_DNA"/>
</dbReference>
<evidence type="ECO:0000313" key="2">
    <source>
        <dbReference type="Proteomes" id="UP000032142"/>
    </source>
</evidence>
<dbReference type="Proteomes" id="UP000032142">
    <property type="component" value="Unassembled WGS sequence"/>
</dbReference>
<reference evidence="2" key="1">
    <citation type="submission" date="2014-09" db="EMBL/GenBank/DDBJ databases">
        <authorList>
            <person name="Mudge J."/>
            <person name="Ramaraj T."/>
            <person name="Lindquist I.E."/>
            <person name="Bharti A.K."/>
            <person name="Sundararajan A."/>
            <person name="Cameron C.T."/>
            <person name="Woodward J.E."/>
            <person name="May G.D."/>
            <person name="Brubaker C."/>
            <person name="Broadhvest J."/>
            <person name="Wilkins T.A."/>
        </authorList>
    </citation>
    <scope>NUCLEOTIDE SEQUENCE</scope>
    <source>
        <strain evidence="2">cv. AKA8401</strain>
    </source>
</reference>